<protein>
    <recommendedName>
        <fullName evidence="2">Transposase</fullName>
    </recommendedName>
</protein>
<dbReference type="AlphaFoldDB" id="A0AB38YI69"/>
<gene>
    <name evidence="1" type="ORF">NFC81_04410</name>
</gene>
<evidence type="ECO:0008006" key="2">
    <source>
        <dbReference type="Google" id="ProtNLM"/>
    </source>
</evidence>
<sequence>MPKSNLAKKTQQYSLEFKRKSVEMTFDPDALINDVALAPCAFCTAARRAIYSADLQTFSSVADTWCPS</sequence>
<accession>A0AB38YI69</accession>
<evidence type="ECO:0000313" key="1">
    <source>
        <dbReference type="EMBL" id="WLD59032.1"/>
    </source>
</evidence>
<proteinExistence type="predicted"/>
<name>A0AB38YI69_9GAMM</name>
<reference evidence="1" key="1">
    <citation type="submission" date="2022-07" db="EMBL/GenBank/DDBJ databases">
        <title>Complete genome sequence of Salinispirillum sp. LH10-3-1 capable of multiple carbohydrate inversion isolated from a soda lake.</title>
        <authorList>
            <person name="Liu J."/>
            <person name="Zhai Y."/>
            <person name="Zhang H."/>
            <person name="Yang H."/>
            <person name="Qu J."/>
            <person name="Li J."/>
        </authorList>
    </citation>
    <scope>NUCLEOTIDE SEQUENCE</scope>
    <source>
        <strain evidence="1">LH 10-3-1</strain>
    </source>
</reference>
<organism evidence="1">
    <name type="scientific">Salinispirillum sp. LH 10-3-1</name>
    <dbReference type="NCBI Taxonomy" id="2952525"/>
    <lineage>
        <taxon>Bacteria</taxon>
        <taxon>Pseudomonadati</taxon>
        <taxon>Pseudomonadota</taxon>
        <taxon>Gammaproteobacteria</taxon>
        <taxon>Oceanospirillales</taxon>
        <taxon>Saccharospirillaceae</taxon>
        <taxon>Salinispirillum</taxon>
    </lineage>
</organism>
<dbReference type="EMBL" id="CP101717">
    <property type="protein sequence ID" value="WLD59032.1"/>
    <property type="molecule type" value="Genomic_DNA"/>
</dbReference>
<dbReference type="RefSeq" id="WP_304996323.1">
    <property type="nucleotide sequence ID" value="NZ_CP101717.1"/>
</dbReference>